<dbReference type="AlphaFoldDB" id="A0A6N4DNT3"/>
<dbReference type="Proteomes" id="UP000250928">
    <property type="component" value="Unassembled WGS sequence"/>
</dbReference>
<accession>A0A6N4DNT3</accession>
<gene>
    <name evidence="2" type="ORF">C3L24_10090</name>
</gene>
<reference evidence="2 3" key="1">
    <citation type="submission" date="2018-01" db="EMBL/GenBank/DDBJ databases">
        <title>Novel co-symbiosis in the lucinid bivalve Phacoides pectinatus.</title>
        <authorList>
            <person name="Lim S.J."/>
            <person name="Davis B.G."/>
            <person name="Gill D.E."/>
            <person name="Engel A.S."/>
            <person name="Anderson L.C."/>
            <person name="Campbell B.J."/>
        </authorList>
    </citation>
    <scope>NUCLEOTIDE SEQUENCE [LARGE SCALE GENOMIC DNA]</scope>
    <source>
        <strain evidence="2">N3_P5</strain>
    </source>
</reference>
<proteinExistence type="predicted"/>
<feature type="domain" description="DUF4124" evidence="1">
    <location>
        <begin position="11"/>
        <end position="38"/>
    </location>
</feature>
<dbReference type="EMBL" id="PQCO01000241">
    <property type="protein sequence ID" value="PUD99938.1"/>
    <property type="molecule type" value="Genomic_DNA"/>
</dbReference>
<evidence type="ECO:0000313" key="3">
    <source>
        <dbReference type="Proteomes" id="UP000250928"/>
    </source>
</evidence>
<dbReference type="Pfam" id="PF13511">
    <property type="entry name" value="DUF4124"/>
    <property type="match status" value="1"/>
</dbReference>
<name>A0A6N4DNT3_9GAMM</name>
<evidence type="ECO:0000313" key="2">
    <source>
        <dbReference type="EMBL" id="PUD99938.1"/>
    </source>
</evidence>
<organism evidence="2 3">
    <name type="scientific">Candidatus Sedimenticola endophacoides</name>
    <dbReference type="NCBI Taxonomy" id="2548426"/>
    <lineage>
        <taxon>Bacteria</taxon>
        <taxon>Pseudomonadati</taxon>
        <taxon>Pseudomonadota</taxon>
        <taxon>Gammaproteobacteria</taxon>
        <taxon>Chromatiales</taxon>
        <taxon>Sedimenticolaceae</taxon>
        <taxon>Sedimenticola</taxon>
    </lineage>
</organism>
<evidence type="ECO:0000259" key="1">
    <source>
        <dbReference type="Pfam" id="PF13511"/>
    </source>
</evidence>
<sequence>MRAAAMGGVGLLLLCGPVRGEIHRWVDEAGQTHFGDRPP</sequence>
<comment type="caution">
    <text evidence="2">The sequence shown here is derived from an EMBL/GenBank/DDBJ whole genome shotgun (WGS) entry which is preliminary data.</text>
</comment>
<dbReference type="InterPro" id="IPR025392">
    <property type="entry name" value="DUF4124"/>
</dbReference>
<protein>
    <recommendedName>
        <fullName evidence="1">DUF4124 domain-containing protein</fullName>
    </recommendedName>
</protein>